<evidence type="ECO:0000256" key="2">
    <source>
        <dbReference type="ARBA" id="ARBA00023012"/>
    </source>
</evidence>
<dbReference type="PROSITE" id="PS50043">
    <property type="entry name" value="HTH_LUXR_2"/>
    <property type="match status" value="1"/>
</dbReference>
<dbReference type="InterPro" id="IPR000792">
    <property type="entry name" value="Tscrpt_reg_LuxR_C"/>
</dbReference>
<evidence type="ECO:0000259" key="8">
    <source>
        <dbReference type="PROSITE" id="PS50110"/>
    </source>
</evidence>
<evidence type="ECO:0000256" key="3">
    <source>
        <dbReference type="ARBA" id="ARBA00023015"/>
    </source>
</evidence>
<reference evidence="10" key="1">
    <citation type="submission" date="2020-12" db="EMBL/GenBank/DDBJ databases">
        <authorList>
            <person name="Wen Z.T."/>
        </authorList>
    </citation>
    <scope>NUCLEOTIDE SEQUENCE [LARGE SCALE GENOMIC DNA]</scope>
    <source>
        <strain evidence="10">27-3</strain>
    </source>
</reference>
<dbReference type="GO" id="GO:0003677">
    <property type="term" value="F:DNA binding"/>
    <property type="evidence" value="ECO:0007669"/>
    <property type="project" value="UniProtKB-KW"/>
</dbReference>
<dbReference type="Gene3D" id="3.40.50.2300">
    <property type="match status" value="1"/>
</dbReference>
<dbReference type="GO" id="GO:0006355">
    <property type="term" value="P:regulation of DNA-templated transcription"/>
    <property type="evidence" value="ECO:0007669"/>
    <property type="project" value="InterPro"/>
</dbReference>
<keyword evidence="1 6" id="KW-0597">Phosphoprotein</keyword>
<sequence>MSEKEMSIKLAVIDDHKLVLQGLCKQLEEVDDIEILGSFTEVNALLLFLKQNEVDILISDLILKDTHGFDLVAKIGEEINPELKIILISGFYEELVHQQAIDMGVYAFLRKESSVKELIDCIHEVKRGNQIIPNSIIKEKTTTFLTPTEKEVLKLVAEEYTNEEIAKILSMSHRTVASHVTAICQKLNVKGRVGAAREAIKMNLN</sequence>
<evidence type="ECO:0000313" key="9">
    <source>
        <dbReference type="EMBL" id="QQL47076.1"/>
    </source>
</evidence>
<dbReference type="SMART" id="SM00421">
    <property type="entry name" value="HTH_LUXR"/>
    <property type="match status" value="1"/>
</dbReference>
<dbReference type="InterPro" id="IPR036388">
    <property type="entry name" value="WH-like_DNA-bd_sf"/>
</dbReference>
<keyword evidence="2" id="KW-0902">Two-component regulatory system</keyword>
<dbReference type="CDD" id="cd06170">
    <property type="entry name" value="LuxR_C_like"/>
    <property type="match status" value="1"/>
</dbReference>
<dbReference type="SUPFAM" id="SSF52172">
    <property type="entry name" value="CheY-like"/>
    <property type="match status" value="1"/>
</dbReference>
<dbReference type="SMART" id="SM00448">
    <property type="entry name" value="REC"/>
    <property type="match status" value="1"/>
</dbReference>
<dbReference type="PROSITE" id="PS50110">
    <property type="entry name" value="RESPONSE_REGULATORY"/>
    <property type="match status" value="1"/>
</dbReference>
<dbReference type="PANTHER" id="PTHR45566:SF2">
    <property type="entry name" value="NARL SUBFAMILY"/>
    <property type="match status" value="1"/>
</dbReference>
<dbReference type="AlphaFoldDB" id="A0AAX1K1U9"/>
<dbReference type="InterPro" id="IPR016032">
    <property type="entry name" value="Sig_transdc_resp-reg_C-effctor"/>
</dbReference>
<evidence type="ECO:0000259" key="7">
    <source>
        <dbReference type="PROSITE" id="PS50043"/>
    </source>
</evidence>
<dbReference type="SUPFAM" id="SSF46894">
    <property type="entry name" value="C-terminal effector domain of the bipartite response regulators"/>
    <property type="match status" value="1"/>
</dbReference>
<dbReference type="Gene3D" id="1.10.10.10">
    <property type="entry name" value="Winged helix-like DNA-binding domain superfamily/Winged helix DNA-binding domain"/>
    <property type="match status" value="1"/>
</dbReference>
<gene>
    <name evidence="9" type="ORF">IGS65_008510</name>
</gene>
<keyword evidence="4" id="KW-0238">DNA-binding</keyword>
<accession>A0AAX1K1U9</accession>
<dbReference type="InterPro" id="IPR051015">
    <property type="entry name" value="EvgA-like"/>
</dbReference>
<dbReference type="InterPro" id="IPR058245">
    <property type="entry name" value="NreC/VraR/RcsB-like_REC"/>
</dbReference>
<keyword evidence="3" id="KW-0805">Transcription regulation</keyword>
<feature type="domain" description="Response regulatory" evidence="8">
    <location>
        <begin position="9"/>
        <end position="126"/>
    </location>
</feature>
<evidence type="ECO:0000313" key="10">
    <source>
        <dbReference type="Proteomes" id="UP000595884"/>
    </source>
</evidence>
<organism evidence="9 10">
    <name type="scientific">Streptococcus mutans</name>
    <dbReference type="NCBI Taxonomy" id="1309"/>
    <lineage>
        <taxon>Bacteria</taxon>
        <taxon>Bacillati</taxon>
        <taxon>Bacillota</taxon>
        <taxon>Bacilli</taxon>
        <taxon>Lactobacillales</taxon>
        <taxon>Streptococcaceae</taxon>
        <taxon>Streptococcus</taxon>
    </lineage>
</organism>
<dbReference type="InterPro" id="IPR011006">
    <property type="entry name" value="CheY-like_superfamily"/>
</dbReference>
<feature type="domain" description="HTH luxR-type" evidence="7">
    <location>
        <begin position="138"/>
        <end position="203"/>
    </location>
</feature>
<dbReference type="GO" id="GO:0000160">
    <property type="term" value="P:phosphorelay signal transduction system"/>
    <property type="evidence" value="ECO:0007669"/>
    <property type="project" value="UniProtKB-KW"/>
</dbReference>
<evidence type="ECO:0000256" key="4">
    <source>
        <dbReference type="ARBA" id="ARBA00023125"/>
    </source>
</evidence>
<dbReference type="PRINTS" id="PR00038">
    <property type="entry name" value="HTHLUXR"/>
</dbReference>
<dbReference type="Proteomes" id="UP000595884">
    <property type="component" value="Chromosome"/>
</dbReference>
<dbReference type="PANTHER" id="PTHR45566">
    <property type="entry name" value="HTH-TYPE TRANSCRIPTIONAL REGULATOR YHJB-RELATED"/>
    <property type="match status" value="1"/>
</dbReference>
<dbReference type="Pfam" id="PF00072">
    <property type="entry name" value="Response_reg"/>
    <property type="match status" value="1"/>
</dbReference>
<protein>
    <submittedName>
        <fullName evidence="9">Response regulator transcription factor</fullName>
    </submittedName>
</protein>
<name>A0AAX1K1U9_STRMG</name>
<dbReference type="EMBL" id="CP066294">
    <property type="protein sequence ID" value="QQL47076.1"/>
    <property type="molecule type" value="Genomic_DNA"/>
</dbReference>
<feature type="modified residue" description="4-aspartylphosphate" evidence="6">
    <location>
        <position position="60"/>
    </location>
</feature>
<evidence type="ECO:0000256" key="6">
    <source>
        <dbReference type="PROSITE-ProRule" id="PRU00169"/>
    </source>
</evidence>
<dbReference type="CDD" id="cd17535">
    <property type="entry name" value="REC_NarL-like"/>
    <property type="match status" value="1"/>
</dbReference>
<proteinExistence type="predicted"/>
<evidence type="ECO:0000256" key="1">
    <source>
        <dbReference type="ARBA" id="ARBA00022553"/>
    </source>
</evidence>
<dbReference type="Pfam" id="PF00196">
    <property type="entry name" value="GerE"/>
    <property type="match status" value="1"/>
</dbReference>
<dbReference type="InterPro" id="IPR001789">
    <property type="entry name" value="Sig_transdc_resp-reg_receiver"/>
</dbReference>
<dbReference type="RefSeq" id="WP_002270664.1">
    <property type="nucleotide sequence ID" value="NZ_CP044495.1"/>
</dbReference>
<evidence type="ECO:0000256" key="5">
    <source>
        <dbReference type="ARBA" id="ARBA00023163"/>
    </source>
</evidence>
<keyword evidence="5" id="KW-0804">Transcription</keyword>